<dbReference type="RefSeq" id="WP_118876620.1">
    <property type="nucleotide sequence ID" value="NZ_QWEI01000006.1"/>
</dbReference>
<sequence length="67" mass="7774">MNMIMERFPGMFTVICTLLAYMIPFTIYKINQKIHLKLDPPWKQGDNKENGNQKKSPNNKSKTSNEG</sequence>
<dbReference type="Proteomes" id="UP000265692">
    <property type="component" value="Unassembled WGS sequence"/>
</dbReference>
<name>A0A396S663_9BACL</name>
<keyword evidence="4" id="KW-1185">Reference proteome</keyword>
<proteinExistence type="predicted"/>
<evidence type="ECO:0000256" key="2">
    <source>
        <dbReference type="SAM" id="Phobius"/>
    </source>
</evidence>
<feature type="region of interest" description="Disordered" evidence="1">
    <location>
        <begin position="39"/>
        <end position="67"/>
    </location>
</feature>
<organism evidence="3 4">
    <name type="scientific">Ureibacillus yapensis</name>
    <dbReference type="NCBI Taxonomy" id="2304605"/>
    <lineage>
        <taxon>Bacteria</taxon>
        <taxon>Bacillati</taxon>
        <taxon>Bacillota</taxon>
        <taxon>Bacilli</taxon>
        <taxon>Bacillales</taxon>
        <taxon>Caryophanaceae</taxon>
        <taxon>Ureibacillus</taxon>
    </lineage>
</organism>
<dbReference type="OrthoDB" id="2666359at2"/>
<keyword evidence="2" id="KW-0472">Membrane</keyword>
<reference evidence="3 4" key="1">
    <citation type="submission" date="2018-08" db="EMBL/GenBank/DDBJ databases">
        <title>Lysinibacillus sp. YLB-03 draft genome sequence.</title>
        <authorList>
            <person name="Yu L."/>
        </authorList>
    </citation>
    <scope>NUCLEOTIDE SEQUENCE [LARGE SCALE GENOMIC DNA]</scope>
    <source>
        <strain evidence="3 4">YLB-03</strain>
    </source>
</reference>
<keyword evidence="2" id="KW-0812">Transmembrane</keyword>
<protein>
    <submittedName>
        <fullName evidence="3">Uncharacterized protein</fullName>
    </submittedName>
</protein>
<feature type="compositionally biased region" description="Basic and acidic residues" evidence="1">
    <location>
        <begin position="39"/>
        <end position="52"/>
    </location>
</feature>
<evidence type="ECO:0000256" key="1">
    <source>
        <dbReference type="SAM" id="MobiDB-lite"/>
    </source>
</evidence>
<comment type="caution">
    <text evidence="3">The sequence shown here is derived from an EMBL/GenBank/DDBJ whole genome shotgun (WGS) entry which is preliminary data.</text>
</comment>
<feature type="compositionally biased region" description="Low complexity" evidence="1">
    <location>
        <begin position="53"/>
        <end position="67"/>
    </location>
</feature>
<keyword evidence="2" id="KW-1133">Transmembrane helix</keyword>
<feature type="transmembrane region" description="Helical" evidence="2">
    <location>
        <begin position="12"/>
        <end position="30"/>
    </location>
</feature>
<gene>
    <name evidence="3" type="ORF">D1B33_11910</name>
</gene>
<dbReference type="EMBL" id="QWEI01000006">
    <property type="protein sequence ID" value="RHW35801.1"/>
    <property type="molecule type" value="Genomic_DNA"/>
</dbReference>
<evidence type="ECO:0000313" key="3">
    <source>
        <dbReference type="EMBL" id="RHW35801.1"/>
    </source>
</evidence>
<dbReference type="AlphaFoldDB" id="A0A396S663"/>
<evidence type="ECO:0000313" key="4">
    <source>
        <dbReference type="Proteomes" id="UP000265692"/>
    </source>
</evidence>
<accession>A0A396S663</accession>